<sequence length="94" mass="10543">MEELKQEDPLTLVNAESENDQNECRLCKFVFAFALVGALLVIVFTYFFKLHTPPAIEPLPQEQIHPVSDTEWQSRILELKNTAGGKSPATSTPL</sequence>
<comment type="caution">
    <text evidence="2">The sequence shown here is derived from an EMBL/GenBank/DDBJ whole genome shotgun (WGS) entry which is preliminary data.</text>
</comment>
<evidence type="ECO:0000256" key="1">
    <source>
        <dbReference type="SAM" id="Phobius"/>
    </source>
</evidence>
<accession>A0A1G2DUL0</accession>
<keyword evidence="1" id="KW-0472">Membrane</keyword>
<dbReference type="AlphaFoldDB" id="A0A1G2DUL0"/>
<dbReference type="Proteomes" id="UP000178106">
    <property type="component" value="Unassembled WGS sequence"/>
</dbReference>
<gene>
    <name evidence="2" type="ORF">A2494_00040</name>
</gene>
<proteinExistence type="predicted"/>
<organism evidence="2 3">
    <name type="scientific">Candidatus Lloydbacteria bacterium RIFOXYC12_FULL_46_25</name>
    <dbReference type="NCBI Taxonomy" id="1798670"/>
    <lineage>
        <taxon>Bacteria</taxon>
        <taxon>Candidatus Lloydiibacteriota</taxon>
    </lineage>
</organism>
<keyword evidence="1" id="KW-0812">Transmembrane</keyword>
<evidence type="ECO:0000313" key="3">
    <source>
        <dbReference type="Proteomes" id="UP000178106"/>
    </source>
</evidence>
<dbReference type="EMBL" id="MHLU01000150">
    <property type="protein sequence ID" value="OGZ17082.1"/>
    <property type="molecule type" value="Genomic_DNA"/>
</dbReference>
<protein>
    <recommendedName>
        <fullName evidence="4">Transmembrane protein</fullName>
    </recommendedName>
</protein>
<feature type="transmembrane region" description="Helical" evidence="1">
    <location>
        <begin position="29"/>
        <end position="48"/>
    </location>
</feature>
<reference evidence="2 3" key="1">
    <citation type="journal article" date="2016" name="Nat. Commun.">
        <title>Thousands of microbial genomes shed light on interconnected biogeochemical processes in an aquifer system.</title>
        <authorList>
            <person name="Anantharaman K."/>
            <person name="Brown C.T."/>
            <person name="Hug L.A."/>
            <person name="Sharon I."/>
            <person name="Castelle C.J."/>
            <person name="Probst A.J."/>
            <person name="Thomas B.C."/>
            <person name="Singh A."/>
            <person name="Wilkins M.J."/>
            <person name="Karaoz U."/>
            <person name="Brodie E.L."/>
            <person name="Williams K.H."/>
            <person name="Hubbard S.S."/>
            <person name="Banfield J.F."/>
        </authorList>
    </citation>
    <scope>NUCLEOTIDE SEQUENCE [LARGE SCALE GENOMIC DNA]</scope>
</reference>
<name>A0A1G2DUL0_9BACT</name>
<keyword evidence="1" id="KW-1133">Transmembrane helix</keyword>
<evidence type="ECO:0008006" key="4">
    <source>
        <dbReference type="Google" id="ProtNLM"/>
    </source>
</evidence>
<evidence type="ECO:0000313" key="2">
    <source>
        <dbReference type="EMBL" id="OGZ17082.1"/>
    </source>
</evidence>